<feature type="compositionally biased region" description="Basic and acidic residues" evidence="2">
    <location>
        <begin position="21"/>
        <end position="34"/>
    </location>
</feature>
<dbReference type="Pfam" id="PF13300">
    <property type="entry name" value="DUF4078"/>
    <property type="match status" value="1"/>
</dbReference>
<organism evidence="3 4">
    <name type="scientific">Coemansia javaensis</name>
    <dbReference type="NCBI Taxonomy" id="2761396"/>
    <lineage>
        <taxon>Eukaryota</taxon>
        <taxon>Fungi</taxon>
        <taxon>Fungi incertae sedis</taxon>
        <taxon>Zoopagomycota</taxon>
        <taxon>Kickxellomycotina</taxon>
        <taxon>Kickxellomycetes</taxon>
        <taxon>Kickxellales</taxon>
        <taxon>Kickxellaceae</taxon>
        <taxon>Coemansia</taxon>
    </lineage>
</organism>
<feature type="compositionally biased region" description="Low complexity" evidence="2">
    <location>
        <begin position="166"/>
        <end position="193"/>
    </location>
</feature>
<feature type="region of interest" description="Disordered" evidence="2">
    <location>
        <begin position="222"/>
        <end position="268"/>
    </location>
</feature>
<feature type="region of interest" description="Disordered" evidence="2">
    <location>
        <begin position="21"/>
        <end position="53"/>
    </location>
</feature>
<evidence type="ECO:0000313" key="4">
    <source>
        <dbReference type="Proteomes" id="UP001140217"/>
    </source>
</evidence>
<dbReference type="PANTHER" id="PTHR15885">
    <property type="entry name" value="COILED-COIL DOMAIN-CONTAINING PROTEIN 174"/>
    <property type="match status" value="1"/>
</dbReference>
<dbReference type="Proteomes" id="UP001140217">
    <property type="component" value="Unassembled WGS sequence"/>
</dbReference>
<gene>
    <name evidence="3" type="ORF">H4R18_004606</name>
</gene>
<feature type="region of interest" description="Disordered" evidence="2">
    <location>
        <begin position="120"/>
        <end position="205"/>
    </location>
</feature>
<dbReference type="EMBL" id="JANBUL010000230">
    <property type="protein sequence ID" value="KAJ2778414.1"/>
    <property type="molecule type" value="Genomic_DNA"/>
</dbReference>
<reference evidence="3" key="1">
    <citation type="submission" date="2022-07" db="EMBL/GenBank/DDBJ databases">
        <title>Phylogenomic reconstructions and comparative analyses of Kickxellomycotina fungi.</title>
        <authorList>
            <person name="Reynolds N.K."/>
            <person name="Stajich J.E."/>
            <person name="Barry K."/>
            <person name="Grigoriev I.V."/>
            <person name="Crous P."/>
            <person name="Smith M.E."/>
        </authorList>
    </citation>
    <scope>NUCLEOTIDE SEQUENCE</scope>
    <source>
        <strain evidence="3">NBRC 105414</strain>
    </source>
</reference>
<dbReference type="AlphaFoldDB" id="A0A9W8HB51"/>
<name>A0A9W8HB51_9FUNG</name>
<accession>A0A9W8HB51</accession>
<keyword evidence="1" id="KW-0175">Coiled coil</keyword>
<protein>
    <submittedName>
        <fullName evidence="3">Uncharacterized protein</fullName>
    </submittedName>
</protein>
<keyword evidence="4" id="KW-1185">Reference proteome</keyword>
<dbReference type="PANTHER" id="PTHR15885:SF1">
    <property type="entry name" value="COILED-COIL DOMAIN-CONTAINING PROTEIN 174"/>
    <property type="match status" value="1"/>
</dbReference>
<sequence length="268" mass="28971">MPPKPLAVGVPAALNLRAELERAQDESRRGDARERRRPAQQPALGAANRGVDARAQRDALALEAERAARRPGSAHARQALEEKARIYDMLSGLGSALGAQLDEARLARILEESPIDFARKRQERAAAAAAADSSDSEGSMVEIVDEFGRSRVVPRSRAAEYRRGSGSESDSDSGMSTGGSESDGGARPAAGPARRNHGAGYYQLSSNYAEREEQLSMLRRLHAETEQHRQAAAASVAEMQRQQLEQRRDQIRAALRRSGLADAGPKGR</sequence>
<proteinExistence type="predicted"/>
<dbReference type="GO" id="GO:0005634">
    <property type="term" value="C:nucleus"/>
    <property type="evidence" value="ECO:0007669"/>
    <property type="project" value="TreeGrafter"/>
</dbReference>
<evidence type="ECO:0000256" key="1">
    <source>
        <dbReference type="ARBA" id="ARBA00023054"/>
    </source>
</evidence>
<dbReference type="OrthoDB" id="333551at2759"/>
<comment type="caution">
    <text evidence="3">The sequence shown here is derived from an EMBL/GenBank/DDBJ whole genome shotgun (WGS) entry which is preliminary data.</text>
</comment>
<dbReference type="InterPro" id="IPR025066">
    <property type="entry name" value="CCDC174-like"/>
</dbReference>
<evidence type="ECO:0000313" key="3">
    <source>
        <dbReference type="EMBL" id="KAJ2778414.1"/>
    </source>
</evidence>
<evidence type="ECO:0000256" key="2">
    <source>
        <dbReference type="SAM" id="MobiDB-lite"/>
    </source>
</evidence>